<evidence type="ECO:0000313" key="3">
    <source>
        <dbReference type="Proteomes" id="UP000306420"/>
    </source>
</evidence>
<dbReference type="EMBL" id="VBSP01000022">
    <property type="protein sequence ID" value="TLQ40916.1"/>
    <property type="molecule type" value="Genomic_DNA"/>
</dbReference>
<gene>
    <name evidence="2" type="ORF">FEZ33_07020</name>
</gene>
<dbReference type="OrthoDB" id="9769314at2"/>
<feature type="signal peptide" evidence="1">
    <location>
        <begin position="1"/>
        <end position="26"/>
    </location>
</feature>
<feature type="chain" id="PRO_5024425176" evidence="1">
    <location>
        <begin position="27"/>
        <end position="281"/>
    </location>
</feature>
<comment type="caution">
    <text evidence="2">The sequence shown here is derived from an EMBL/GenBank/DDBJ whole genome shotgun (WGS) entry which is preliminary data.</text>
</comment>
<evidence type="ECO:0000256" key="1">
    <source>
        <dbReference type="SAM" id="SignalP"/>
    </source>
</evidence>
<dbReference type="AlphaFoldDB" id="A0A5R9DWR2"/>
<protein>
    <submittedName>
        <fullName evidence="2">Uncharacterized protein</fullName>
    </submittedName>
</protein>
<dbReference type="RefSeq" id="WP_138404693.1">
    <property type="nucleotide sequence ID" value="NZ_VBSP01000022.1"/>
</dbReference>
<sequence length="281" mass="31466">MMKYLRYVVIVSLSLTGLSGATPVFADDVKSLAEEENSVFVDAMLNEEVYSVEKLHETFGEPSSEEELDDSTSRQFFNLEREDEATSLEVIADISTEDAEEVINLTFNIDFEDVVYEDADAFSDTYSELVDHALVLHNEGTVIVRDQVVETLGDPTTITLAGSYELLVYSVGDSDSSTDYIVVLLDDKVYALNEHSNADGNLEKDFDITPSQLNQLSHTSGVTYNEMVDQIGQPDSIYHDFPNSVITYVWYSDTDEDFSEISYITDFRDIMVGIGHQLQGE</sequence>
<reference evidence="2 3" key="1">
    <citation type="submission" date="2019-05" db="EMBL/GenBank/DDBJ databases">
        <title>The metagenome of a microbial culture collection derived from dairy environment covers the genomic content of the human microbiome.</title>
        <authorList>
            <person name="Roder T."/>
            <person name="Wuthrich D."/>
            <person name="Sattari Z."/>
            <person name="Von Ah U."/>
            <person name="Bar C."/>
            <person name="Ronchi F."/>
            <person name="Macpherson A.J."/>
            <person name="Ganal-Vonarburg S.C."/>
            <person name="Bruggmann R."/>
            <person name="Vergeres G."/>
        </authorList>
    </citation>
    <scope>NUCLEOTIDE SEQUENCE [LARGE SCALE GENOMIC DNA]</scope>
    <source>
        <strain evidence="2 3">FAM 24227</strain>
    </source>
</reference>
<accession>A0A5R9DWR2</accession>
<organism evidence="2 3">
    <name type="scientific">Ruoffia tabacinasalis</name>
    <dbReference type="NCBI Taxonomy" id="87458"/>
    <lineage>
        <taxon>Bacteria</taxon>
        <taxon>Bacillati</taxon>
        <taxon>Bacillota</taxon>
        <taxon>Bacilli</taxon>
        <taxon>Lactobacillales</taxon>
        <taxon>Aerococcaceae</taxon>
        <taxon>Ruoffia</taxon>
    </lineage>
</organism>
<keyword evidence="1" id="KW-0732">Signal</keyword>
<name>A0A5R9DWR2_9LACT</name>
<dbReference type="Proteomes" id="UP000306420">
    <property type="component" value="Unassembled WGS sequence"/>
</dbReference>
<proteinExistence type="predicted"/>
<evidence type="ECO:0000313" key="2">
    <source>
        <dbReference type="EMBL" id="TLQ40916.1"/>
    </source>
</evidence>